<protein>
    <submittedName>
        <fullName evidence="2">Uncharacterized protein</fullName>
    </submittedName>
</protein>
<gene>
    <name evidence="2" type="ORF">PR048_004444</name>
</gene>
<name>A0ABQ9I5G1_9NEOP</name>
<dbReference type="EMBL" id="JARBHB010000002">
    <property type="protein sequence ID" value="KAJ8891888.1"/>
    <property type="molecule type" value="Genomic_DNA"/>
</dbReference>
<sequence>MFSIGSRLYYTCLELQDGKGGGRGVIEKSDPNRMKVVSYSAPTETAPRRVSFRPPPVSPPPPEQTRDRDSHESAHATRRRRARTQLTSLSTGPSWHPTVKWPRPRTRRPPAPSLAVLFYFVLFIFSPSPTVLLQPKHRPGHRSTPSGHPSLRFPADEGMEIRSYGSSLLAYHQGEPGSISGRVTPDFRKLESCRTMPLVSGFSRESSVSPPFCSDAAPFSPHFSLIDSQDLVDKSRIASLQLEKHALRCYFIYYFLNSIILAAKALHSRNILDIAMCLPLPEMSHSSRLLLNCVRHTFHDFIIVLLQPLKVSVMNQSKPHQSAVFSERASCIVAFTRRIPRPLVRSRHEHLVPRRLTISRRRLSSSPMSLAGPDFIRLSHSAHRLIMSQVSCQSYPATGRRDRERACLCGGEDLVERNGGAGQKHSEKTTGQRQYPQLFLTCSSPGFTWAWELKPLLFGVGGERTDSYTTPSPLCDNSENHDSTQEEQHSAQWLACSPPTKANLVLFPAGLLPDFHMWENPPLVGGFSRGTPVSPRCSILASLNPYRLSRPG</sequence>
<reference evidence="2 3" key="1">
    <citation type="submission" date="2023-02" db="EMBL/GenBank/DDBJ databases">
        <title>LHISI_Scaffold_Assembly.</title>
        <authorList>
            <person name="Stuart O.P."/>
            <person name="Cleave R."/>
            <person name="Magrath M.J.L."/>
            <person name="Mikheyev A.S."/>
        </authorList>
    </citation>
    <scope>NUCLEOTIDE SEQUENCE [LARGE SCALE GENOMIC DNA]</scope>
    <source>
        <strain evidence="2">Daus_M_001</strain>
        <tissue evidence="2">Leg muscle</tissue>
    </source>
</reference>
<evidence type="ECO:0000313" key="3">
    <source>
        <dbReference type="Proteomes" id="UP001159363"/>
    </source>
</evidence>
<comment type="caution">
    <text evidence="2">The sequence shown here is derived from an EMBL/GenBank/DDBJ whole genome shotgun (WGS) entry which is preliminary data.</text>
</comment>
<feature type="compositionally biased region" description="Basic and acidic residues" evidence="1">
    <location>
        <begin position="64"/>
        <end position="75"/>
    </location>
</feature>
<keyword evidence="3" id="KW-1185">Reference proteome</keyword>
<organism evidence="2 3">
    <name type="scientific">Dryococelus australis</name>
    <dbReference type="NCBI Taxonomy" id="614101"/>
    <lineage>
        <taxon>Eukaryota</taxon>
        <taxon>Metazoa</taxon>
        <taxon>Ecdysozoa</taxon>
        <taxon>Arthropoda</taxon>
        <taxon>Hexapoda</taxon>
        <taxon>Insecta</taxon>
        <taxon>Pterygota</taxon>
        <taxon>Neoptera</taxon>
        <taxon>Polyneoptera</taxon>
        <taxon>Phasmatodea</taxon>
        <taxon>Verophasmatodea</taxon>
        <taxon>Anareolatae</taxon>
        <taxon>Phasmatidae</taxon>
        <taxon>Eurycanthinae</taxon>
        <taxon>Dryococelus</taxon>
    </lineage>
</organism>
<feature type="region of interest" description="Disordered" evidence="1">
    <location>
        <begin position="37"/>
        <end position="107"/>
    </location>
</feature>
<evidence type="ECO:0000313" key="2">
    <source>
        <dbReference type="EMBL" id="KAJ8891888.1"/>
    </source>
</evidence>
<accession>A0ABQ9I5G1</accession>
<dbReference type="Proteomes" id="UP001159363">
    <property type="component" value="Chromosome 2"/>
</dbReference>
<evidence type="ECO:0000256" key="1">
    <source>
        <dbReference type="SAM" id="MobiDB-lite"/>
    </source>
</evidence>
<proteinExistence type="predicted"/>
<feature type="compositionally biased region" description="Pro residues" evidence="1">
    <location>
        <begin position="53"/>
        <end position="63"/>
    </location>
</feature>